<name>A0A1J3JIR5_NOCCA</name>
<keyword evidence="1" id="KW-0677">Repeat</keyword>
<gene>
    <name evidence="4" type="ORF">MP_TR22892_c0_g1_i1_g.66612</name>
</gene>
<dbReference type="PANTHER" id="PTHR32410:SF168">
    <property type="entry name" value="CYSTEINE_HISTIDINE-RICH C1 DOMAIN FAMILY PROTEIN"/>
    <property type="match status" value="1"/>
</dbReference>
<dbReference type="InterPro" id="IPR046349">
    <property type="entry name" value="C1-like_sf"/>
</dbReference>
<evidence type="ECO:0000259" key="3">
    <source>
        <dbReference type="Pfam" id="PF03107"/>
    </source>
</evidence>
<accession>A0A1J3JIR5</accession>
<dbReference type="Pfam" id="PF03107">
    <property type="entry name" value="C1_2"/>
    <property type="match status" value="2"/>
</dbReference>
<dbReference type="AlphaFoldDB" id="A0A1J3JIR5"/>
<reference evidence="4" key="1">
    <citation type="submission" date="2016-07" db="EMBL/GenBank/DDBJ databases">
        <title>De novo transcriptome assembly of four accessions of the metal hyperaccumulator plant Noccaea caerulescens.</title>
        <authorList>
            <person name="Blande D."/>
            <person name="Halimaa P."/>
            <person name="Tervahauta A.I."/>
            <person name="Aarts M.G."/>
            <person name="Karenlampi S.O."/>
        </authorList>
    </citation>
    <scope>NUCLEOTIDE SEQUENCE</scope>
</reference>
<keyword evidence="2" id="KW-0812">Transmembrane</keyword>
<evidence type="ECO:0000256" key="2">
    <source>
        <dbReference type="SAM" id="Phobius"/>
    </source>
</evidence>
<feature type="domain" description="DC1" evidence="3">
    <location>
        <begin position="150"/>
        <end position="198"/>
    </location>
</feature>
<feature type="transmembrane region" description="Helical" evidence="2">
    <location>
        <begin position="16"/>
        <end position="34"/>
    </location>
</feature>
<dbReference type="PANTHER" id="PTHR32410">
    <property type="entry name" value="CYSTEINE/HISTIDINE-RICH C1 DOMAIN FAMILY PROTEIN"/>
    <property type="match status" value="1"/>
</dbReference>
<dbReference type="PROSITE" id="PS51257">
    <property type="entry name" value="PROKAR_LIPOPROTEIN"/>
    <property type="match status" value="1"/>
</dbReference>
<evidence type="ECO:0000256" key="1">
    <source>
        <dbReference type="ARBA" id="ARBA00022737"/>
    </source>
</evidence>
<dbReference type="SUPFAM" id="SSF57889">
    <property type="entry name" value="Cysteine-rich domain"/>
    <property type="match status" value="2"/>
</dbReference>
<organism evidence="4">
    <name type="scientific">Noccaea caerulescens</name>
    <name type="common">Alpine penny-cress</name>
    <name type="synonym">Thlaspi caerulescens</name>
    <dbReference type="NCBI Taxonomy" id="107243"/>
    <lineage>
        <taxon>Eukaryota</taxon>
        <taxon>Viridiplantae</taxon>
        <taxon>Streptophyta</taxon>
        <taxon>Embryophyta</taxon>
        <taxon>Tracheophyta</taxon>
        <taxon>Spermatophyta</taxon>
        <taxon>Magnoliopsida</taxon>
        <taxon>eudicotyledons</taxon>
        <taxon>Gunneridae</taxon>
        <taxon>Pentapetalae</taxon>
        <taxon>rosids</taxon>
        <taxon>malvids</taxon>
        <taxon>Brassicales</taxon>
        <taxon>Brassicaceae</taxon>
        <taxon>Coluteocarpeae</taxon>
        <taxon>Noccaea</taxon>
    </lineage>
</organism>
<feature type="domain" description="DC1" evidence="3">
    <location>
        <begin position="63"/>
        <end position="111"/>
    </location>
</feature>
<keyword evidence="2" id="KW-0472">Membrane</keyword>
<dbReference type="InterPro" id="IPR053192">
    <property type="entry name" value="Vacuole_Formation_Reg"/>
</dbReference>
<proteinExistence type="predicted"/>
<dbReference type="EMBL" id="GEVM01013536">
    <property type="protein sequence ID" value="JAU92402.1"/>
    <property type="molecule type" value="Transcribed_RNA"/>
</dbReference>
<protein>
    <recommendedName>
        <fullName evidence="3">DC1 domain-containing protein</fullName>
    </recommendedName>
</protein>
<keyword evidence="2" id="KW-1133">Transmembrane helix</keyword>
<dbReference type="InterPro" id="IPR004146">
    <property type="entry name" value="DC1"/>
</dbReference>
<evidence type="ECO:0000313" key="4">
    <source>
        <dbReference type="EMBL" id="JAU92402.1"/>
    </source>
</evidence>
<sequence>MLYSRTVLGVVKISKVIGFIVALSVLFACGLVNVSEPSYICFQCNYVSHQSCLDLPRVIKITRHSHRLSHTPYRSPEISPCRVCYKNVDIKHGQYSCNHEDCSYVVHSKCATHDKVWDGRELEWETEEPDSETEDIAPFRKLGDDFIKHFSHRHRLKLKKHDGVRDTEKQCRACVYPIVSPQFYHCRKCNYSLHEVCAGLPRKLDHALHRQALILDPSPLPRKRFASLYCSACSRATTGFRYICSKESCRGGLKVDVRCISVSECFVHKSHDLDDHPLFLSTSSSSEDEILCKGCKKTCSWPAMLRYASLLCVIHVVPFEMSYTTSMISILSLFATVKPPKKRNLGGARCVRNGQIRRNGSSRATSAAPLYIFDAYSDPLFL</sequence>